<organism evidence="2 3">
    <name type="scientific">Mycena sanguinolenta</name>
    <dbReference type="NCBI Taxonomy" id="230812"/>
    <lineage>
        <taxon>Eukaryota</taxon>
        <taxon>Fungi</taxon>
        <taxon>Dikarya</taxon>
        <taxon>Basidiomycota</taxon>
        <taxon>Agaricomycotina</taxon>
        <taxon>Agaricomycetes</taxon>
        <taxon>Agaricomycetidae</taxon>
        <taxon>Agaricales</taxon>
        <taxon>Marasmiineae</taxon>
        <taxon>Mycenaceae</taxon>
        <taxon>Mycena</taxon>
    </lineage>
</organism>
<sequence>MGHRHTHEHVYAHTSIGFFMNVLRFHHLTREPAASGSRAPPRPPSLRSWHAWGPRTCSGGGSGKRRWSGGDVA</sequence>
<accession>A0A8H6ZB58</accession>
<comment type="caution">
    <text evidence="2">The sequence shown here is derived from an EMBL/GenBank/DDBJ whole genome shotgun (WGS) entry which is preliminary data.</text>
</comment>
<dbReference type="Proteomes" id="UP000623467">
    <property type="component" value="Unassembled WGS sequence"/>
</dbReference>
<evidence type="ECO:0000313" key="2">
    <source>
        <dbReference type="EMBL" id="KAF7373666.1"/>
    </source>
</evidence>
<dbReference type="EMBL" id="JACAZH010000003">
    <property type="protein sequence ID" value="KAF7373666.1"/>
    <property type="molecule type" value="Genomic_DNA"/>
</dbReference>
<proteinExistence type="predicted"/>
<reference evidence="2" key="1">
    <citation type="submission" date="2020-05" db="EMBL/GenBank/DDBJ databases">
        <title>Mycena genomes resolve the evolution of fungal bioluminescence.</title>
        <authorList>
            <person name="Tsai I.J."/>
        </authorList>
    </citation>
    <scope>NUCLEOTIDE SEQUENCE</scope>
    <source>
        <strain evidence="2">160909Yilan</strain>
    </source>
</reference>
<evidence type="ECO:0000313" key="3">
    <source>
        <dbReference type="Proteomes" id="UP000623467"/>
    </source>
</evidence>
<keyword evidence="3" id="KW-1185">Reference proteome</keyword>
<protein>
    <submittedName>
        <fullName evidence="2">Uncharacterized protein</fullName>
    </submittedName>
</protein>
<feature type="region of interest" description="Disordered" evidence="1">
    <location>
        <begin position="32"/>
        <end position="73"/>
    </location>
</feature>
<evidence type="ECO:0000256" key="1">
    <source>
        <dbReference type="SAM" id="MobiDB-lite"/>
    </source>
</evidence>
<name>A0A8H6ZB58_9AGAR</name>
<gene>
    <name evidence="2" type="ORF">MSAN_00577500</name>
</gene>
<dbReference type="AlphaFoldDB" id="A0A8H6ZB58"/>